<dbReference type="AlphaFoldDB" id="Q25C77"/>
<evidence type="ECO:0000256" key="1">
    <source>
        <dbReference type="SAM" id="SignalP"/>
    </source>
</evidence>
<dbReference type="Pfam" id="PF21294">
    <property type="entry name" value="Polysacc_lyase_14"/>
    <property type="match status" value="1"/>
</dbReference>
<feature type="chain" id="PRO_5004203222" evidence="1">
    <location>
        <begin position="18"/>
        <end position="273"/>
    </location>
</feature>
<dbReference type="CAZy" id="PL14">
    <property type="family name" value="Polysaccharide Lyase Family 14"/>
</dbReference>
<keyword evidence="3" id="KW-0456">Lyase</keyword>
<accession>Q25C77</accession>
<feature type="signal peptide" evidence="1">
    <location>
        <begin position="1"/>
        <end position="17"/>
    </location>
</feature>
<dbReference type="EMBL" id="AB234872">
    <property type="protein sequence ID" value="BAE81787.1"/>
    <property type="molecule type" value="mRNA"/>
</dbReference>
<dbReference type="GO" id="GO:0016829">
    <property type="term" value="F:lyase activity"/>
    <property type="evidence" value="ECO:0007669"/>
    <property type="project" value="UniProtKB-KW"/>
</dbReference>
<dbReference type="PANTHER" id="PTHR40124:SF1">
    <property type="entry name" value="DISAGGREGATASE RELATED REPEAT PROTEIN"/>
    <property type="match status" value="1"/>
</dbReference>
<dbReference type="SMR" id="Q25C77"/>
<sequence length="273" mass="30324">MEILTYLLFFFLTTAEASIVWTHNEFDPAYFRNGMHSPVTDEDVNGSATVVPDPNGGSNLVLKVFYEKGSYSHHGPNSKVQFFATPTKPRVAMTLSYDVRFDPNFDFRIGGKLPGLYGGLVNCSGGRHSDDCFSTRFMWRDNGDGEVYGYVPDQSHQLPGFCTKNICDPVKGFSFGRGSWRFQRGVWQTIAQSIKLNTPGSTDGAIKVVYNGKVVYASNNLALRSQSDVNIDGIFFSTFFGGSYANWAPTRDCYTWFKNFAISFDTGPEVAVG</sequence>
<evidence type="ECO:0000259" key="2">
    <source>
        <dbReference type="Pfam" id="PF21294"/>
    </source>
</evidence>
<dbReference type="InterPro" id="IPR048958">
    <property type="entry name" value="Polysacc_lyase_14"/>
</dbReference>
<keyword evidence="1" id="KW-0732">Signal</keyword>
<organism evidence="3">
    <name type="scientific">Haliotis discus hannai</name>
    <name type="common">Japanese abalone</name>
    <dbReference type="NCBI Taxonomy" id="42344"/>
    <lineage>
        <taxon>Eukaryota</taxon>
        <taxon>Metazoa</taxon>
        <taxon>Spiralia</taxon>
        <taxon>Lophotrochozoa</taxon>
        <taxon>Mollusca</taxon>
        <taxon>Gastropoda</taxon>
        <taxon>Vetigastropoda</taxon>
        <taxon>Lepetellida</taxon>
        <taxon>Haliotoidea</taxon>
        <taxon>Haliotidae</taxon>
        <taxon>Haliotis</taxon>
    </lineage>
</organism>
<name>Q25C77_HALDH</name>
<evidence type="ECO:0000313" key="3">
    <source>
        <dbReference type="EMBL" id="BAE81787.1"/>
    </source>
</evidence>
<proteinExistence type="evidence at transcript level"/>
<protein>
    <submittedName>
        <fullName evidence="3">Alginate lyase</fullName>
    </submittedName>
</protein>
<feature type="domain" description="Polysaccharide lyase 14" evidence="2">
    <location>
        <begin position="58"/>
        <end position="260"/>
    </location>
</feature>
<dbReference type="Gene3D" id="2.60.120.200">
    <property type="match status" value="1"/>
</dbReference>
<dbReference type="BRENDA" id="4.2.2.3">
    <property type="organism ID" value="2539"/>
</dbReference>
<gene>
    <name evidence="3" type="primary">hdalex-1</name>
</gene>
<dbReference type="PANTHER" id="PTHR40124">
    <property type="match status" value="1"/>
</dbReference>
<reference evidence="3" key="1">
    <citation type="submission" date="2005-09" db="EMBL/GenBank/DDBJ databases">
        <title>Novel ologoalginate lyases from abalone Haliotis discus hannai that exolitically degrade alginate polymer.</title>
        <authorList>
            <person name="Suzuki H."/>
            <person name="Suzuki K."/>
            <person name="Inoue A."/>
            <person name="Ojima T."/>
        </authorList>
    </citation>
    <scope>NUCLEOTIDE SEQUENCE</scope>
</reference>